<sequence>METLGRVWSRLSIRRPTLATPEPVEEEDDTPEKTREVFQMFNGTPTRRKSETAHHHIAVLNQLQNHPPRNSTQSPQRQPRISESSADIPASALRRNSTDTHVFANRTHIHRDIVRFLCM</sequence>
<evidence type="ECO:0000313" key="3">
    <source>
        <dbReference type="WBParaSite" id="Csp11.Scaffold630.g18217.t1"/>
    </source>
</evidence>
<dbReference type="STRING" id="1561998.A0A1I7UQ34"/>
<reference evidence="3" key="1">
    <citation type="submission" date="2016-11" db="UniProtKB">
        <authorList>
            <consortium name="WormBaseParasite"/>
        </authorList>
    </citation>
    <scope>IDENTIFICATION</scope>
</reference>
<feature type="region of interest" description="Disordered" evidence="1">
    <location>
        <begin position="1"/>
        <end position="35"/>
    </location>
</feature>
<feature type="compositionally biased region" description="Polar residues" evidence="1">
    <location>
        <begin position="61"/>
        <end position="85"/>
    </location>
</feature>
<feature type="region of interest" description="Disordered" evidence="1">
    <location>
        <begin position="61"/>
        <end position="94"/>
    </location>
</feature>
<dbReference type="AlphaFoldDB" id="A0A1I7UQ34"/>
<dbReference type="Proteomes" id="UP000095282">
    <property type="component" value="Unplaced"/>
</dbReference>
<dbReference type="WBParaSite" id="Csp11.Scaffold630.g18217.t1">
    <property type="protein sequence ID" value="Csp11.Scaffold630.g18217.t1"/>
    <property type="gene ID" value="Csp11.Scaffold630.g18217"/>
</dbReference>
<accession>A0A1I7UQ34</accession>
<evidence type="ECO:0000256" key="1">
    <source>
        <dbReference type="SAM" id="MobiDB-lite"/>
    </source>
</evidence>
<keyword evidence="2" id="KW-1185">Reference proteome</keyword>
<dbReference type="eggNOG" id="KOG1345">
    <property type="taxonomic scope" value="Eukaryota"/>
</dbReference>
<proteinExistence type="predicted"/>
<organism evidence="2 3">
    <name type="scientific">Caenorhabditis tropicalis</name>
    <dbReference type="NCBI Taxonomy" id="1561998"/>
    <lineage>
        <taxon>Eukaryota</taxon>
        <taxon>Metazoa</taxon>
        <taxon>Ecdysozoa</taxon>
        <taxon>Nematoda</taxon>
        <taxon>Chromadorea</taxon>
        <taxon>Rhabditida</taxon>
        <taxon>Rhabditina</taxon>
        <taxon>Rhabditomorpha</taxon>
        <taxon>Rhabditoidea</taxon>
        <taxon>Rhabditidae</taxon>
        <taxon>Peloderinae</taxon>
        <taxon>Caenorhabditis</taxon>
    </lineage>
</organism>
<name>A0A1I7UQ34_9PELO</name>
<protein>
    <submittedName>
        <fullName evidence="3">Uncharacterized protein</fullName>
    </submittedName>
</protein>
<evidence type="ECO:0000313" key="2">
    <source>
        <dbReference type="Proteomes" id="UP000095282"/>
    </source>
</evidence>